<dbReference type="InterPro" id="IPR011784">
    <property type="entry name" value="SO4_adenylTrfase_ssu"/>
</dbReference>
<dbReference type="NCBIfam" id="NF009214">
    <property type="entry name" value="PRK12563.1"/>
    <property type="match status" value="1"/>
</dbReference>
<gene>
    <name evidence="6 8" type="primary">cysD</name>
    <name evidence="8" type="ORF">E6Q69_07425</name>
</gene>
<evidence type="ECO:0000256" key="2">
    <source>
        <dbReference type="ARBA" id="ARBA00022679"/>
    </source>
</evidence>
<evidence type="ECO:0000256" key="6">
    <source>
        <dbReference type="HAMAP-Rule" id="MF_00064"/>
    </source>
</evidence>
<reference evidence="8 9" key="1">
    <citation type="submission" date="2018-09" db="EMBL/GenBank/DDBJ databases">
        <title>Metagenome Assembled Genomes from an Advanced Water Purification Facility.</title>
        <authorList>
            <person name="Stamps B.W."/>
            <person name="Spear J.R."/>
        </authorList>
    </citation>
    <scope>NUCLEOTIDE SEQUENCE [LARGE SCALE GENOMIC DNA]</scope>
    <source>
        <strain evidence="8">Bin_52_1</strain>
    </source>
</reference>
<dbReference type="SUPFAM" id="SSF52402">
    <property type="entry name" value="Adenine nucleotide alpha hydrolases-like"/>
    <property type="match status" value="1"/>
</dbReference>
<dbReference type="GO" id="GO:0070814">
    <property type="term" value="P:hydrogen sulfide biosynthetic process"/>
    <property type="evidence" value="ECO:0007669"/>
    <property type="project" value="UniProtKB-UniRule"/>
</dbReference>
<dbReference type="GO" id="GO:0004781">
    <property type="term" value="F:sulfate adenylyltransferase (ATP) activity"/>
    <property type="evidence" value="ECO:0007669"/>
    <property type="project" value="UniProtKB-UniRule"/>
</dbReference>
<dbReference type="AlphaFoldDB" id="A0A5C7W8Q1"/>
<dbReference type="GO" id="GO:0005524">
    <property type="term" value="F:ATP binding"/>
    <property type="evidence" value="ECO:0007669"/>
    <property type="project" value="UniProtKB-KW"/>
</dbReference>
<dbReference type="PANTHER" id="PTHR43196">
    <property type="entry name" value="SULFATE ADENYLYLTRANSFERASE SUBUNIT 2"/>
    <property type="match status" value="1"/>
</dbReference>
<evidence type="ECO:0000313" key="9">
    <source>
        <dbReference type="Proteomes" id="UP000321110"/>
    </source>
</evidence>
<dbReference type="InterPro" id="IPR014729">
    <property type="entry name" value="Rossmann-like_a/b/a_fold"/>
</dbReference>
<dbReference type="Pfam" id="PF01507">
    <property type="entry name" value="PAPS_reduct"/>
    <property type="match status" value="1"/>
</dbReference>
<evidence type="ECO:0000256" key="3">
    <source>
        <dbReference type="ARBA" id="ARBA00022695"/>
    </source>
</evidence>
<dbReference type="InterPro" id="IPR002500">
    <property type="entry name" value="PAPS_reduct_dom"/>
</dbReference>
<keyword evidence="4 6" id="KW-0547">Nucleotide-binding</keyword>
<keyword evidence="5 6" id="KW-0067">ATP-binding</keyword>
<comment type="catalytic activity">
    <reaction evidence="6">
        <text>sulfate + ATP + H(+) = adenosine 5'-phosphosulfate + diphosphate</text>
        <dbReference type="Rhea" id="RHEA:18133"/>
        <dbReference type="ChEBI" id="CHEBI:15378"/>
        <dbReference type="ChEBI" id="CHEBI:16189"/>
        <dbReference type="ChEBI" id="CHEBI:30616"/>
        <dbReference type="ChEBI" id="CHEBI:33019"/>
        <dbReference type="ChEBI" id="CHEBI:58243"/>
        <dbReference type="EC" id="2.7.7.4"/>
    </reaction>
</comment>
<sequence>MPLTHLERLEAESIDIFREAVSEAENPVMLYSIGKDSAVMLHLARKAFFPSRPPFPLLHVDTTWKFRAMYEMRERMARESGMELLVHHNEDARARGINPFTHGSALHTDLWKTEGLKQALDKHGFDLAFGGARRDEEKSRAKERVFSFRSAQHRWEPKAQRPELWRLYNARKLPGESIRAFPLSNWTELDIWQYIHLENIPIVPLYFADRRPVVERDGVLIMVDDERMPLRPGEQPELKSVRFRTLGCYPLTGAVESAADSLPAIIREMLLATTSERQGRVIDHDSAGSMEKKKVEGYF</sequence>
<evidence type="ECO:0000259" key="7">
    <source>
        <dbReference type="Pfam" id="PF01507"/>
    </source>
</evidence>
<dbReference type="RefSeq" id="WP_021702624.1">
    <property type="nucleotide sequence ID" value="NZ_UGUP01000002.1"/>
</dbReference>
<organism evidence="8 9">
    <name type="scientific">Aquipseudomonas alcaligenes</name>
    <name type="common">Pseudomonas alcaligenes</name>
    <dbReference type="NCBI Taxonomy" id="43263"/>
    <lineage>
        <taxon>Bacteria</taxon>
        <taxon>Pseudomonadati</taxon>
        <taxon>Pseudomonadota</taxon>
        <taxon>Gammaproteobacteria</taxon>
        <taxon>Pseudomonadales</taxon>
        <taxon>Pseudomonadaceae</taxon>
        <taxon>Aquipseudomonas</taxon>
    </lineage>
</organism>
<comment type="subunit">
    <text evidence="6">Heterodimer composed of CysD, the smaller subunit, and CysN.</text>
</comment>
<evidence type="ECO:0000256" key="5">
    <source>
        <dbReference type="ARBA" id="ARBA00022840"/>
    </source>
</evidence>
<dbReference type="EMBL" id="SSFO01000122">
    <property type="protein sequence ID" value="TXI33092.1"/>
    <property type="molecule type" value="Genomic_DNA"/>
</dbReference>
<name>A0A5C7W8Q1_AQUAC</name>
<keyword evidence="3 6" id="KW-0548">Nucleotidyltransferase</keyword>
<keyword evidence="2 6" id="KW-0808">Transferase</keyword>
<accession>A0A5C7W8Q1</accession>
<protein>
    <recommendedName>
        <fullName evidence="6">Sulfate adenylyltransferase subunit 2</fullName>
        <ecNumber evidence="6">2.7.7.4</ecNumber>
    </recommendedName>
    <alternativeName>
        <fullName evidence="6">ATP-sulfurylase small subunit</fullName>
    </alternativeName>
    <alternativeName>
        <fullName evidence="6">Sulfate adenylate transferase</fullName>
        <shortName evidence="6">SAT</shortName>
    </alternativeName>
</protein>
<dbReference type="PIRSF" id="PIRSF002936">
    <property type="entry name" value="CysDAde_trans"/>
    <property type="match status" value="1"/>
</dbReference>
<dbReference type="HAMAP" id="MF_00064">
    <property type="entry name" value="Sulf_adenylyltr_sub2"/>
    <property type="match status" value="1"/>
</dbReference>
<dbReference type="EC" id="2.7.7.4" evidence="6"/>
<comment type="similarity">
    <text evidence="1 6">Belongs to the PAPS reductase family. CysD subfamily.</text>
</comment>
<dbReference type="Proteomes" id="UP000321110">
    <property type="component" value="Unassembled WGS sequence"/>
</dbReference>
<evidence type="ECO:0000313" key="8">
    <source>
        <dbReference type="EMBL" id="TXI33092.1"/>
    </source>
</evidence>
<dbReference type="PANTHER" id="PTHR43196:SF1">
    <property type="entry name" value="SULFATE ADENYLYLTRANSFERASE SUBUNIT 2"/>
    <property type="match status" value="1"/>
</dbReference>
<dbReference type="Gene3D" id="3.40.50.620">
    <property type="entry name" value="HUPs"/>
    <property type="match status" value="1"/>
</dbReference>
<comment type="caution">
    <text evidence="8">The sequence shown here is derived from an EMBL/GenBank/DDBJ whole genome shotgun (WGS) entry which is preliminary data.</text>
</comment>
<dbReference type="GO" id="GO:0000103">
    <property type="term" value="P:sulfate assimilation"/>
    <property type="evidence" value="ECO:0007669"/>
    <property type="project" value="UniProtKB-UniRule"/>
</dbReference>
<dbReference type="NCBIfam" id="NF003587">
    <property type="entry name" value="PRK05253.1"/>
    <property type="match status" value="1"/>
</dbReference>
<comment type="function">
    <text evidence="6">With CysN forms the ATP sulfurylase (ATPS) that catalyzes the adenylation of sulfate producing adenosine 5'-phosphosulfate (APS) and diphosphate, the first enzymatic step in sulfur assimilation pathway. APS synthesis involves the formation of a high-energy phosphoric-sulfuric acid anhydride bond driven by GTP hydrolysis by CysN coupled to ATP hydrolysis by CysD.</text>
</comment>
<dbReference type="NCBIfam" id="TIGR02039">
    <property type="entry name" value="CysD"/>
    <property type="match status" value="1"/>
</dbReference>
<proteinExistence type="inferred from homology"/>
<evidence type="ECO:0000256" key="4">
    <source>
        <dbReference type="ARBA" id="ARBA00022741"/>
    </source>
</evidence>
<feature type="domain" description="Phosphoadenosine phosphosulphate reductase" evidence="7">
    <location>
        <begin position="26"/>
        <end position="253"/>
    </location>
</feature>
<dbReference type="FunFam" id="3.40.50.620:FF:000002">
    <property type="entry name" value="Sulfate adenylyltransferase subunit 2"/>
    <property type="match status" value="1"/>
</dbReference>
<evidence type="ECO:0000256" key="1">
    <source>
        <dbReference type="ARBA" id="ARBA00008885"/>
    </source>
</evidence>
<dbReference type="UniPathway" id="UPA00140">
    <property type="reaction ID" value="UER00204"/>
</dbReference>
<comment type="pathway">
    <text evidence="6">Sulfur metabolism; hydrogen sulfide biosynthesis; sulfite from sulfate: step 1/3.</text>
</comment>
<dbReference type="InterPro" id="IPR050128">
    <property type="entry name" value="Sulfate_adenylyltrnsfr_sub2"/>
</dbReference>